<protein>
    <recommendedName>
        <fullName evidence="2">Ubiquitin-like modifier-activating enzyme 5</fullName>
    </recommendedName>
</protein>
<dbReference type="Gene3D" id="3.40.50.720">
    <property type="entry name" value="NAD(P)-binding Rossmann-like Domain"/>
    <property type="match status" value="1"/>
</dbReference>
<dbReference type="GO" id="GO:0005829">
    <property type="term" value="C:cytosol"/>
    <property type="evidence" value="ECO:0007669"/>
    <property type="project" value="TreeGrafter"/>
</dbReference>
<dbReference type="GO" id="GO:0071566">
    <property type="term" value="F:UFM1 activating enzyme activity"/>
    <property type="evidence" value="ECO:0007669"/>
    <property type="project" value="TreeGrafter"/>
</dbReference>
<feature type="compositionally biased region" description="Acidic residues" evidence="9">
    <location>
        <begin position="398"/>
        <end position="408"/>
    </location>
</feature>
<dbReference type="PANTHER" id="PTHR10953:SF9">
    <property type="entry name" value="UBIQUITIN-LIKE MODIFIER-ACTIVATING ENZYME 5"/>
    <property type="match status" value="1"/>
</dbReference>
<keyword evidence="4" id="KW-0547">Nucleotide-binding</keyword>
<feature type="region of interest" description="Disordered" evidence="9">
    <location>
        <begin position="364"/>
        <end position="427"/>
    </location>
</feature>
<proteinExistence type="inferred from homology"/>
<keyword evidence="7" id="KW-0067">ATP-binding</keyword>
<evidence type="ECO:0000259" key="10">
    <source>
        <dbReference type="Pfam" id="PF00899"/>
    </source>
</evidence>
<dbReference type="AlphaFoldDB" id="A0A061QMJ4"/>
<dbReference type="PANTHER" id="PTHR10953">
    <property type="entry name" value="UBIQUITIN-ACTIVATING ENZYME E1"/>
    <property type="match status" value="1"/>
</dbReference>
<evidence type="ECO:0000256" key="1">
    <source>
        <dbReference type="ARBA" id="ARBA00005339"/>
    </source>
</evidence>
<reference evidence="11" key="1">
    <citation type="submission" date="2014-05" db="EMBL/GenBank/DDBJ databases">
        <title>The transcriptome of the halophilic microalga Tetraselmis sp. GSL018 isolated from the Great Salt Lake, Utah.</title>
        <authorList>
            <person name="Jinkerson R.E."/>
            <person name="D'Adamo S."/>
            <person name="Posewitz M.C."/>
        </authorList>
    </citation>
    <scope>NUCLEOTIDE SEQUENCE</scope>
    <source>
        <strain evidence="11">GSL018</strain>
    </source>
</reference>
<feature type="coiled-coil region" evidence="8">
    <location>
        <begin position="1"/>
        <end position="47"/>
    </location>
</feature>
<dbReference type="SUPFAM" id="SSF69572">
    <property type="entry name" value="Activating enzymes of the ubiquitin-like proteins"/>
    <property type="match status" value="1"/>
</dbReference>
<keyword evidence="6" id="KW-0862">Zinc</keyword>
<name>A0A061QMJ4_9CHLO</name>
<evidence type="ECO:0000256" key="7">
    <source>
        <dbReference type="ARBA" id="ARBA00022840"/>
    </source>
</evidence>
<evidence type="ECO:0000256" key="2">
    <source>
        <dbReference type="ARBA" id="ARBA00016279"/>
    </source>
</evidence>
<feature type="domain" description="THIF-type NAD/FAD binding fold" evidence="10">
    <location>
        <begin position="99"/>
        <end position="348"/>
    </location>
</feature>
<dbReference type="InterPro" id="IPR000594">
    <property type="entry name" value="ThiF_NAD_FAD-bd"/>
</dbReference>
<comment type="similarity">
    <text evidence="1">Belongs to the ubiquitin-activating E1 family. UBA5 subfamily.</text>
</comment>
<dbReference type="FunFam" id="3.40.50.720:FF:000531">
    <property type="entry name" value="NAD/FAD dependent dehydrogenase, putative"/>
    <property type="match status" value="1"/>
</dbReference>
<evidence type="ECO:0000256" key="4">
    <source>
        <dbReference type="ARBA" id="ARBA00022741"/>
    </source>
</evidence>
<evidence type="ECO:0000256" key="8">
    <source>
        <dbReference type="SAM" id="Coils"/>
    </source>
</evidence>
<evidence type="ECO:0000313" key="11">
    <source>
        <dbReference type="EMBL" id="JAC60958.1"/>
    </source>
</evidence>
<sequence>MSEGGNKTEQLQQEISKLQAQIQTLDAAGLQEQVHKLSSQVQRMSSRIKEAVASTSSSLEAMSSPGKVSPQQFGNAAMLPQPRAKIDRMSAEVVDSNPYSRLMALQRMGIVENYEKIREKRVAVVGMGGVGSVAAEMLARCGVGGLLMYDYDTVELANMNRLFFRPEQAGMTKTNAAAQTLGAINPDVELEPYTMNITTVDGYSSFVKSLSGPDGSSRVDLILSCVDNYEARMTINQAALEMGQSWMESGVSEDAVSGHIQFLVPGRTACFECAPPLVVASGIDESTLKREGVCAASLPTTMGIVAGLLVQNALKYLLGFGSVSPYLGYNSLKDFFPSYTVRPNPQCGNPLCCEAQTALEASWSKNEDGDKAEPVAGSDSGPVVHEDNEWGITVSQGEAEDTGADEEPEGLKYELPKSQAGHADAEASMRVETGGVGIDDLMVQLASLQRAD</sequence>
<organism evidence="11">
    <name type="scientific">Tetraselmis sp. GSL018</name>
    <dbReference type="NCBI Taxonomy" id="582737"/>
    <lineage>
        <taxon>Eukaryota</taxon>
        <taxon>Viridiplantae</taxon>
        <taxon>Chlorophyta</taxon>
        <taxon>core chlorophytes</taxon>
        <taxon>Chlorodendrophyceae</taxon>
        <taxon>Chlorodendrales</taxon>
        <taxon>Chlorodendraceae</taxon>
        <taxon>Tetraselmis</taxon>
    </lineage>
</organism>
<evidence type="ECO:0000256" key="3">
    <source>
        <dbReference type="ARBA" id="ARBA00022723"/>
    </source>
</evidence>
<dbReference type="GO" id="GO:0005524">
    <property type="term" value="F:ATP binding"/>
    <property type="evidence" value="ECO:0007669"/>
    <property type="project" value="UniProtKB-KW"/>
</dbReference>
<evidence type="ECO:0000256" key="5">
    <source>
        <dbReference type="ARBA" id="ARBA00022786"/>
    </source>
</evidence>
<dbReference type="EMBL" id="GBEZ01026231">
    <property type="protein sequence ID" value="JAC60958.1"/>
    <property type="molecule type" value="Transcribed_RNA"/>
</dbReference>
<dbReference type="CDD" id="cd00757">
    <property type="entry name" value="ThiF_MoeB_HesA_family"/>
    <property type="match status" value="1"/>
</dbReference>
<dbReference type="GO" id="GO:0046872">
    <property type="term" value="F:metal ion binding"/>
    <property type="evidence" value="ECO:0007669"/>
    <property type="project" value="UniProtKB-KW"/>
</dbReference>
<dbReference type="InterPro" id="IPR045886">
    <property type="entry name" value="ThiF/MoeB/HesA"/>
</dbReference>
<accession>A0A061QMJ4</accession>
<gene>
    <name evidence="11" type="primary">UBA5</name>
    <name evidence="11" type="ORF">TSPGSL018_27557</name>
</gene>
<dbReference type="PROSITE" id="PS00065">
    <property type="entry name" value="D_2_HYDROXYACID_DH_1"/>
    <property type="match status" value="1"/>
</dbReference>
<dbReference type="Pfam" id="PF00899">
    <property type="entry name" value="ThiF"/>
    <property type="match status" value="1"/>
</dbReference>
<keyword evidence="8" id="KW-0175">Coiled coil</keyword>
<evidence type="ECO:0000256" key="9">
    <source>
        <dbReference type="SAM" id="MobiDB-lite"/>
    </source>
</evidence>
<dbReference type="InterPro" id="IPR035985">
    <property type="entry name" value="Ubiquitin-activating_enz"/>
</dbReference>
<keyword evidence="3" id="KW-0479">Metal-binding</keyword>
<dbReference type="GO" id="GO:0071569">
    <property type="term" value="P:protein ufmylation"/>
    <property type="evidence" value="ECO:0007669"/>
    <property type="project" value="TreeGrafter"/>
</dbReference>
<evidence type="ECO:0000256" key="6">
    <source>
        <dbReference type="ARBA" id="ARBA00022833"/>
    </source>
</evidence>
<dbReference type="InterPro" id="IPR029752">
    <property type="entry name" value="D-isomer_DH_CS1"/>
</dbReference>
<keyword evidence="5" id="KW-0833">Ubl conjugation pathway</keyword>